<protein>
    <submittedName>
        <fullName evidence="2">Uncharacterized protein</fullName>
    </submittedName>
</protein>
<dbReference type="EMBL" id="CP136862">
    <property type="protein sequence ID" value="WOJ90735.1"/>
    <property type="molecule type" value="Genomic_DNA"/>
</dbReference>
<dbReference type="Proteomes" id="UP001626536">
    <property type="component" value="Chromosome"/>
</dbReference>
<name>A0ABZ0HWN5_9HYPH</name>
<evidence type="ECO:0000313" key="2">
    <source>
        <dbReference type="EMBL" id="WOJ90735.1"/>
    </source>
</evidence>
<organism evidence="2 3">
    <name type="scientific">Methylocapsa polymorpha</name>
    <dbReference type="NCBI Taxonomy" id="3080828"/>
    <lineage>
        <taxon>Bacteria</taxon>
        <taxon>Pseudomonadati</taxon>
        <taxon>Pseudomonadota</taxon>
        <taxon>Alphaproteobacteria</taxon>
        <taxon>Hyphomicrobiales</taxon>
        <taxon>Beijerinckiaceae</taxon>
        <taxon>Methylocapsa</taxon>
    </lineage>
</organism>
<accession>A0ABZ0HWN5</accession>
<sequence length="73" mass="8000">MRAARAADEDRPWSRAPKRRWGRSAPLALDSWGSPAQDMRQEPRREPALDPPGEAAPDYASDAADADDASPLE</sequence>
<feature type="compositionally biased region" description="Acidic residues" evidence="1">
    <location>
        <begin position="64"/>
        <end position="73"/>
    </location>
</feature>
<evidence type="ECO:0000256" key="1">
    <source>
        <dbReference type="SAM" id="MobiDB-lite"/>
    </source>
</evidence>
<gene>
    <name evidence="2" type="ORF">RZS28_05445</name>
</gene>
<feature type="compositionally biased region" description="Basic and acidic residues" evidence="1">
    <location>
        <begin position="1"/>
        <end position="13"/>
    </location>
</feature>
<feature type="region of interest" description="Disordered" evidence="1">
    <location>
        <begin position="1"/>
        <end position="73"/>
    </location>
</feature>
<proteinExistence type="predicted"/>
<feature type="compositionally biased region" description="Basic and acidic residues" evidence="1">
    <location>
        <begin position="39"/>
        <end position="48"/>
    </location>
</feature>
<keyword evidence="3" id="KW-1185">Reference proteome</keyword>
<evidence type="ECO:0000313" key="3">
    <source>
        <dbReference type="Proteomes" id="UP001626536"/>
    </source>
</evidence>
<dbReference type="RefSeq" id="WP_407340320.1">
    <property type="nucleotide sequence ID" value="NZ_CP136862.1"/>
</dbReference>
<reference evidence="2 3" key="1">
    <citation type="submission" date="2023-10" db="EMBL/GenBank/DDBJ databases">
        <title>Novel methanotroph of the genus Methylocapsa from a subarctic wetland.</title>
        <authorList>
            <person name="Belova S.E."/>
            <person name="Oshkin I.Y."/>
            <person name="Miroshnikov K."/>
            <person name="Dedysh S.N."/>
        </authorList>
    </citation>
    <scope>NUCLEOTIDE SEQUENCE [LARGE SCALE GENOMIC DNA]</scope>
    <source>
        <strain evidence="2 3">RX1</strain>
    </source>
</reference>